<name>A0A0E0R6C3_ORYRU</name>
<dbReference type="HOGENOM" id="CLU_2282050_0_0_1"/>
<dbReference type="Proteomes" id="UP000008022">
    <property type="component" value="Unassembled WGS sequence"/>
</dbReference>
<accession>A0A0E0R6C3</accession>
<proteinExistence type="predicted"/>
<protein>
    <submittedName>
        <fullName evidence="1">Uncharacterized protein</fullName>
    </submittedName>
</protein>
<keyword evidence="2" id="KW-1185">Reference proteome</keyword>
<sequence>MVGRRRWGRGSLIGMRSHHVAESPRRLGMSVPHSTGRISLGIHCHLKKFRIVLEVYKYLFGASSIGQCFSLPLSYPVKPVTKQITETQMGHKLADTGQGRVD</sequence>
<evidence type="ECO:0000313" key="1">
    <source>
        <dbReference type="EnsemblPlants" id="ORUFI11G08490.1"/>
    </source>
</evidence>
<dbReference type="Gramene" id="ORUFI11G08490.1">
    <property type="protein sequence ID" value="ORUFI11G08490.1"/>
    <property type="gene ID" value="ORUFI11G08490"/>
</dbReference>
<reference evidence="2" key="1">
    <citation type="submission" date="2013-06" db="EMBL/GenBank/DDBJ databases">
        <authorList>
            <person name="Zhao Q."/>
        </authorList>
    </citation>
    <scope>NUCLEOTIDE SEQUENCE</scope>
    <source>
        <strain evidence="2">cv. W1943</strain>
    </source>
</reference>
<reference evidence="1" key="2">
    <citation type="submission" date="2015-06" db="UniProtKB">
        <authorList>
            <consortium name="EnsemblPlants"/>
        </authorList>
    </citation>
    <scope>IDENTIFICATION</scope>
</reference>
<dbReference type="EnsemblPlants" id="ORUFI11G08490.1">
    <property type="protein sequence ID" value="ORUFI11G08490.1"/>
    <property type="gene ID" value="ORUFI11G08490"/>
</dbReference>
<evidence type="ECO:0000313" key="2">
    <source>
        <dbReference type="Proteomes" id="UP000008022"/>
    </source>
</evidence>
<organism evidence="1 2">
    <name type="scientific">Oryza rufipogon</name>
    <name type="common">Brownbeard rice</name>
    <name type="synonym">Asian wild rice</name>
    <dbReference type="NCBI Taxonomy" id="4529"/>
    <lineage>
        <taxon>Eukaryota</taxon>
        <taxon>Viridiplantae</taxon>
        <taxon>Streptophyta</taxon>
        <taxon>Embryophyta</taxon>
        <taxon>Tracheophyta</taxon>
        <taxon>Spermatophyta</taxon>
        <taxon>Magnoliopsida</taxon>
        <taxon>Liliopsida</taxon>
        <taxon>Poales</taxon>
        <taxon>Poaceae</taxon>
        <taxon>BOP clade</taxon>
        <taxon>Oryzoideae</taxon>
        <taxon>Oryzeae</taxon>
        <taxon>Oryzinae</taxon>
        <taxon>Oryza</taxon>
    </lineage>
</organism>
<dbReference type="AlphaFoldDB" id="A0A0E0R6C3"/>